<accession>A0ABQ3GZV3</accession>
<feature type="region of interest" description="Disordered" evidence="1">
    <location>
        <begin position="63"/>
        <end position="85"/>
    </location>
</feature>
<feature type="region of interest" description="Disordered" evidence="1">
    <location>
        <begin position="1"/>
        <end position="35"/>
    </location>
</feature>
<keyword evidence="3" id="KW-1185">Reference proteome</keyword>
<proteinExistence type="predicted"/>
<evidence type="ECO:0000256" key="1">
    <source>
        <dbReference type="SAM" id="MobiDB-lite"/>
    </source>
</evidence>
<sequence length="85" mass="8461">MPRSVADGPDGGEVVTGNYRRGAPGGPYPRVASGQTVPDAAGGKYLGGVSVSTLSGVIALGNNPPHKEALPAAQHGLKKAGRKTD</sequence>
<evidence type="ECO:0000313" key="3">
    <source>
        <dbReference type="Proteomes" id="UP000604737"/>
    </source>
</evidence>
<name>A0ABQ3GZV3_9NEIS</name>
<organism evidence="2 3">
    <name type="scientific">Jeongeupia chitinilytica</name>
    <dbReference type="NCBI Taxonomy" id="1041641"/>
    <lineage>
        <taxon>Bacteria</taxon>
        <taxon>Pseudomonadati</taxon>
        <taxon>Pseudomonadota</taxon>
        <taxon>Betaproteobacteria</taxon>
        <taxon>Neisseriales</taxon>
        <taxon>Chitinibacteraceae</taxon>
        <taxon>Jeongeupia</taxon>
    </lineage>
</organism>
<evidence type="ECO:0000313" key="2">
    <source>
        <dbReference type="EMBL" id="GHD63324.1"/>
    </source>
</evidence>
<protein>
    <submittedName>
        <fullName evidence="2">Uncharacterized protein</fullName>
    </submittedName>
</protein>
<comment type="caution">
    <text evidence="2">The sequence shown here is derived from an EMBL/GenBank/DDBJ whole genome shotgun (WGS) entry which is preliminary data.</text>
</comment>
<gene>
    <name evidence="2" type="ORF">GCM10007350_20500</name>
</gene>
<dbReference type="Proteomes" id="UP000604737">
    <property type="component" value="Unassembled WGS sequence"/>
</dbReference>
<reference evidence="3" key="1">
    <citation type="journal article" date="2019" name="Int. J. Syst. Evol. Microbiol.">
        <title>The Global Catalogue of Microorganisms (GCM) 10K type strain sequencing project: providing services to taxonomists for standard genome sequencing and annotation.</title>
        <authorList>
            <consortium name="The Broad Institute Genomics Platform"/>
            <consortium name="The Broad Institute Genome Sequencing Center for Infectious Disease"/>
            <person name="Wu L."/>
            <person name="Ma J."/>
        </authorList>
    </citation>
    <scope>NUCLEOTIDE SEQUENCE [LARGE SCALE GENOMIC DNA]</scope>
    <source>
        <strain evidence="3">KCTC 23701</strain>
    </source>
</reference>
<feature type="compositionally biased region" description="Basic residues" evidence="1">
    <location>
        <begin position="76"/>
        <end position="85"/>
    </location>
</feature>
<dbReference type="EMBL" id="BMYO01000005">
    <property type="protein sequence ID" value="GHD63324.1"/>
    <property type="molecule type" value="Genomic_DNA"/>
</dbReference>